<dbReference type="Gene3D" id="1.10.1660.10">
    <property type="match status" value="1"/>
</dbReference>
<dbReference type="SUPFAM" id="SSF46955">
    <property type="entry name" value="Putative DNA-binding domain"/>
    <property type="match status" value="1"/>
</dbReference>
<reference evidence="2" key="1">
    <citation type="journal article" date="2014" name="Front. Microbiol.">
        <title>High frequency of phylogenetically diverse reductive dehalogenase-homologous genes in deep subseafloor sedimentary metagenomes.</title>
        <authorList>
            <person name="Kawai M."/>
            <person name="Futagami T."/>
            <person name="Toyoda A."/>
            <person name="Takaki Y."/>
            <person name="Nishi S."/>
            <person name="Hori S."/>
            <person name="Arai W."/>
            <person name="Tsubouchi T."/>
            <person name="Morono Y."/>
            <person name="Uchiyama I."/>
            <person name="Ito T."/>
            <person name="Fujiyama A."/>
            <person name="Inagaki F."/>
            <person name="Takami H."/>
        </authorList>
    </citation>
    <scope>NUCLEOTIDE SEQUENCE</scope>
    <source>
        <strain evidence="2">Expedition CK06-06</strain>
    </source>
</reference>
<feature type="domain" description="Helix-turn-helix" evidence="1">
    <location>
        <begin position="18"/>
        <end position="67"/>
    </location>
</feature>
<organism evidence="2">
    <name type="scientific">marine sediment metagenome</name>
    <dbReference type="NCBI Taxonomy" id="412755"/>
    <lineage>
        <taxon>unclassified sequences</taxon>
        <taxon>metagenomes</taxon>
        <taxon>ecological metagenomes</taxon>
    </lineage>
</organism>
<proteinExistence type="predicted"/>
<dbReference type="InterPro" id="IPR009061">
    <property type="entry name" value="DNA-bd_dom_put_sf"/>
</dbReference>
<gene>
    <name evidence="2" type="ORF">S06H3_42040</name>
</gene>
<dbReference type="Pfam" id="PF12728">
    <property type="entry name" value="HTH_17"/>
    <property type="match status" value="1"/>
</dbReference>
<dbReference type="EMBL" id="BARV01025966">
    <property type="protein sequence ID" value="GAI35545.1"/>
    <property type="molecule type" value="Genomic_DNA"/>
</dbReference>
<name>X1P956_9ZZZZ</name>
<evidence type="ECO:0000313" key="2">
    <source>
        <dbReference type="EMBL" id="GAI35545.1"/>
    </source>
</evidence>
<protein>
    <recommendedName>
        <fullName evidence="1">Helix-turn-helix domain-containing protein</fullName>
    </recommendedName>
</protein>
<evidence type="ECO:0000259" key="1">
    <source>
        <dbReference type="Pfam" id="PF12728"/>
    </source>
</evidence>
<comment type="caution">
    <text evidence="2">The sequence shown here is derived from an EMBL/GenBank/DDBJ whole genome shotgun (WGS) entry which is preliminary data.</text>
</comment>
<dbReference type="AlphaFoldDB" id="X1P956"/>
<dbReference type="InterPro" id="IPR041657">
    <property type="entry name" value="HTH_17"/>
</dbReference>
<accession>X1P956</accession>
<sequence length="87" mass="10176">MIGMTSQKADIRIPRENLLSLPQAAKKLDVHHATVYRWVEAGKLHPIRINSRKYLTVQDVEAMKERREREGIVYTVRRPIRKRGKNG</sequence>